<dbReference type="GO" id="GO:0007020">
    <property type="term" value="P:microtubule nucleation"/>
    <property type="evidence" value="ECO:0007669"/>
    <property type="project" value="TreeGrafter"/>
</dbReference>
<dbReference type="STRING" id="307972.A0A2G8LIK1"/>
<proteinExistence type="predicted"/>
<feature type="signal peptide" evidence="2">
    <location>
        <begin position="1"/>
        <end position="19"/>
    </location>
</feature>
<feature type="region of interest" description="Disordered" evidence="1">
    <location>
        <begin position="21"/>
        <end position="250"/>
    </location>
</feature>
<dbReference type="GO" id="GO:0005814">
    <property type="term" value="C:centriole"/>
    <property type="evidence" value="ECO:0007669"/>
    <property type="project" value="TreeGrafter"/>
</dbReference>
<evidence type="ECO:0000256" key="1">
    <source>
        <dbReference type="SAM" id="MobiDB-lite"/>
    </source>
</evidence>
<dbReference type="GO" id="GO:0005813">
    <property type="term" value="C:centrosome"/>
    <property type="evidence" value="ECO:0007669"/>
    <property type="project" value="TreeGrafter"/>
</dbReference>
<accession>A0A2G8LIK1</accession>
<evidence type="ECO:0000313" key="4">
    <source>
        <dbReference type="Proteomes" id="UP000230750"/>
    </source>
</evidence>
<feature type="compositionally biased region" description="Polar residues" evidence="1">
    <location>
        <begin position="227"/>
        <end position="250"/>
    </location>
</feature>
<dbReference type="GO" id="GO:0000922">
    <property type="term" value="C:spindle pole"/>
    <property type="evidence" value="ECO:0007669"/>
    <property type="project" value="TreeGrafter"/>
</dbReference>
<reference evidence="3 4" key="1">
    <citation type="journal article" date="2017" name="PLoS Biol.">
        <title>The sea cucumber genome provides insights into morphological evolution and visceral regeneration.</title>
        <authorList>
            <person name="Zhang X."/>
            <person name="Sun L."/>
            <person name="Yuan J."/>
            <person name="Sun Y."/>
            <person name="Gao Y."/>
            <person name="Zhang L."/>
            <person name="Li S."/>
            <person name="Dai H."/>
            <person name="Hamel J.F."/>
            <person name="Liu C."/>
            <person name="Yu Y."/>
            <person name="Liu S."/>
            <person name="Lin W."/>
            <person name="Guo K."/>
            <person name="Jin S."/>
            <person name="Xu P."/>
            <person name="Storey K.B."/>
            <person name="Huan P."/>
            <person name="Zhang T."/>
            <person name="Zhou Y."/>
            <person name="Zhang J."/>
            <person name="Lin C."/>
            <person name="Li X."/>
            <person name="Xing L."/>
            <person name="Huo D."/>
            <person name="Sun M."/>
            <person name="Wang L."/>
            <person name="Mercier A."/>
            <person name="Li F."/>
            <person name="Yang H."/>
            <person name="Xiang J."/>
        </authorList>
    </citation>
    <scope>NUCLEOTIDE SEQUENCE [LARGE SCALE GENOMIC DNA]</scope>
    <source>
        <strain evidence="3">Shaxun</strain>
        <tissue evidence="3">Muscle</tissue>
    </source>
</reference>
<comment type="caution">
    <text evidence="3">The sequence shown here is derived from an EMBL/GenBank/DDBJ whole genome shotgun (WGS) entry which is preliminary data.</text>
</comment>
<gene>
    <name evidence="3" type="ORF">BSL78_02988</name>
</gene>
<dbReference type="EMBL" id="MRZV01000066">
    <property type="protein sequence ID" value="PIK60083.1"/>
    <property type="molecule type" value="Genomic_DNA"/>
</dbReference>
<dbReference type="Proteomes" id="UP000230750">
    <property type="component" value="Unassembled WGS sequence"/>
</dbReference>
<dbReference type="GO" id="GO:0000278">
    <property type="term" value="P:mitotic cell cycle"/>
    <property type="evidence" value="ECO:0007669"/>
    <property type="project" value="TreeGrafter"/>
</dbReference>
<keyword evidence="4" id="KW-1185">Reference proteome</keyword>
<dbReference type="GO" id="GO:0036064">
    <property type="term" value="C:ciliary basal body"/>
    <property type="evidence" value="ECO:0007669"/>
    <property type="project" value="TreeGrafter"/>
</dbReference>
<feature type="compositionally biased region" description="Polar residues" evidence="1">
    <location>
        <begin position="147"/>
        <end position="162"/>
    </location>
</feature>
<dbReference type="GO" id="GO:0005737">
    <property type="term" value="C:cytoplasm"/>
    <property type="evidence" value="ECO:0007669"/>
    <property type="project" value="TreeGrafter"/>
</dbReference>
<evidence type="ECO:0000313" key="3">
    <source>
        <dbReference type="EMBL" id="PIK60083.1"/>
    </source>
</evidence>
<feature type="chain" id="PRO_5013600657" evidence="2">
    <location>
        <begin position="20"/>
        <end position="351"/>
    </location>
</feature>
<dbReference type="PANTHER" id="PTHR44414:SF1">
    <property type="entry name" value="PROTEIN NEDD1"/>
    <property type="match status" value="1"/>
</dbReference>
<dbReference type="PANTHER" id="PTHR44414">
    <property type="entry name" value="PROTEIN NEDD1"/>
    <property type="match status" value="1"/>
</dbReference>
<dbReference type="AlphaFoldDB" id="A0A2G8LIK1"/>
<feature type="compositionally biased region" description="Basic and acidic residues" evidence="1">
    <location>
        <begin position="207"/>
        <end position="225"/>
    </location>
</feature>
<sequence length="351" mass="37990">MLQLLRLIALATAFLTVNGTMGSASKTKSTPSQNHHSGVKKSNQQALTPDPGVVPHTKGETPSASVKQDVIDVGLRQPLPREDGGRPDSYGTAVISPLHDDKKKDSSNSYSSGRIDGVGNNSDSYNNSLTVSQSSSPYTAIQPIKSDVSNRTGPSRNANNSALPPFSAISPPQSASSSFPSSVGADSHQYSVDSIPDKAKFGTVETHSLERTDRVPKQSDIDHGRGTSPQLGLTDGSSMQASSDDPQRSATAVVVQQGSREVAVATGRTQGGPLPETFQAEFIRNMIEDCLEDFKADVHRDITNLQVEMLRQFQIQQNEIQQLLKKYSVNEELLTEVERLREENKRLKSTF</sequence>
<feature type="compositionally biased region" description="Polar residues" evidence="1">
    <location>
        <begin position="119"/>
        <end position="139"/>
    </location>
</feature>
<organism evidence="3 4">
    <name type="scientific">Stichopus japonicus</name>
    <name type="common">Sea cucumber</name>
    <dbReference type="NCBI Taxonomy" id="307972"/>
    <lineage>
        <taxon>Eukaryota</taxon>
        <taxon>Metazoa</taxon>
        <taxon>Echinodermata</taxon>
        <taxon>Eleutherozoa</taxon>
        <taxon>Echinozoa</taxon>
        <taxon>Holothuroidea</taxon>
        <taxon>Aspidochirotacea</taxon>
        <taxon>Aspidochirotida</taxon>
        <taxon>Stichopodidae</taxon>
        <taxon>Apostichopus</taxon>
    </lineage>
</organism>
<keyword evidence="2" id="KW-0732">Signal</keyword>
<dbReference type="OrthoDB" id="1602884at2759"/>
<name>A0A2G8LIK1_STIJA</name>
<dbReference type="GO" id="GO:0043015">
    <property type="term" value="F:gamma-tubulin binding"/>
    <property type="evidence" value="ECO:0007669"/>
    <property type="project" value="TreeGrafter"/>
</dbReference>
<evidence type="ECO:0000256" key="2">
    <source>
        <dbReference type="SAM" id="SignalP"/>
    </source>
</evidence>
<dbReference type="InterPro" id="IPR052818">
    <property type="entry name" value="NEDD1_Spindle_Assembly"/>
</dbReference>
<feature type="compositionally biased region" description="Polar residues" evidence="1">
    <location>
        <begin position="21"/>
        <end position="47"/>
    </location>
</feature>
<feature type="compositionally biased region" description="Low complexity" evidence="1">
    <location>
        <begin position="164"/>
        <end position="182"/>
    </location>
</feature>
<protein>
    <submittedName>
        <fullName evidence="3">Uncharacterized protein</fullName>
    </submittedName>
</protein>